<dbReference type="PANTHER" id="PTHR46696">
    <property type="entry name" value="P450, PUTATIVE (EUROFUNG)-RELATED"/>
    <property type="match status" value="1"/>
</dbReference>
<dbReference type="PANTHER" id="PTHR46696:SF1">
    <property type="entry name" value="CYTOCHROME P450 YJIB-RELATED"/>
    <property type="match status" value="1"/>
</dbReference>
<evidence type="ECO:0000313" key="8">
    <source>
        <dbReference type="EMBL" id="SDK10288.1"/>
    </source>
</evidence>
<organism evidence="8 9">
    <name type="scientific">Nonomuraea maritima</name>
    <dbReference type="NCBI Taxonomy" id="683260"/>
    <lineage>
        <taxon>Bacteria</taxon>
        <taxon>Bacillati</taxon>
        <taxon>Actinomycetota</taxon>
        <taxon>Actinomycetes</taxon>
        <taxon>Streptosporangiales</taxon>
        <taxon>Streptosporangiaceae</taxon>
        <taxon>Nonomuraea</taxon>
    </lineage>
</organism>
<keyword evidence="9" id="KW-1185">Reference proteome</keyword>
<dbReference type="RefSeq" id="WP_090762523.1">
    <property type="nucleotide sequence ID" value="NZ_FNFB01000005.1"/>
</dbReference>
<keyword evidence="6 7" id="KW-0503">Monooxygenase</keyword>
<comment type="similarity">
    <text evidence="1 7">Belongs to the cytochrome P450 family.</text>
</comment>
<dbReference type="GO" id="GO:0004497">
    <property type="term" value="F:monooxygenase activity"/>
    <property type="evidence" value="ECO:0007669"/>
    <property type="project" value="UniProtKB-KW"/>
</dbReference>
<evidence type="ECO:0000256" key="3">
    <source>
        <dbReference type="ARBA" id="ARBA00022723"/>
    </source>
</evidence>
<dbReference type="FunFam" id="1.10.630.10:FF:000018">
    <property type="entry name" value="Cytochrome P450 monooxygenase"/>
    <property type="match status" value="1"/>
</dbReference>
<dbReference type="STRING" id="683260.SAMN05421874_105130"/>
<dbReference type="GO" id="GO:0020037">
    <property type="term" value="F:heme binding"/>
    <property type="evidence" value="ECO:0007669"/>
    <property type="project" value="InterPro"/>
</dbReference>
<keyword evidence="3 7" id="KW-0479">Metal-binding</keyword>
<dbReference type="PROSITE" id="PS00086">
    <property type="entry name" value="CYTOCHROME_P450"/>
    <property type="match status" value="1"/>
</dbReference>
<evidence type="ECO:0000256" key="4">
    <source>
        <dbReference type="ARBA" id="ARBA00023002"/>
    </source>
</evidence>
<dbReference type="PRINTS" id="PR00359">
    <property type="entry name" value="BP450"/>
</dbReference>
<sequence>MSLATNPFTATREGERHAVYARLAAEGPVHQVTLPTGRVVWMVTGHAETRELLSDPRLVKGGWRLGPYAHDLPEDVARGIHSHMLLSDPPDHTRLRRLVTGAFTRRRVERLAPRIEATTARLLDAIEGEENADLVAALAYPLPIDVICDLLGIPDDNRESFRTWTQVVVSPGMSPFEVYERANLEFLDFTRELIAAKRSTPQDDLLSALIAARDGDERLSEQELTSMMYLLVIAGHETTVNLIANSILALLTHPDQLALLRAEPERIDNAIEELLRYDGPLQNTLTYLTKEPIEVGGTTIPEGVGVVVSLLAANRDFPQGDRLDITRDDVTHTAFGHGLHYCLGAPLARLEGRIALEALFARFPGLRLDVPAGSLTRTPSVLMNGLDALPVRLR</sequence>
<evidence type="ECO:0000256" key="1">
    <source>
        <dbReference type="ARBA" id="ARBA00010617"/>
    </source>
</evidence>
<reference evidence="8 9" key="1">
    <citation type="submission" date="2016-10" db="EMBL/GenBank/DDBJ databases">
        <authorList>
            <person name="de Groot N.N."/>
        </authorList>
    </citation>
    <scope>NUCLEOTIDE SEQUENCE [LARGE SCALE GENOMIC DNA]</scope>
    <source>
        <strain evidence="8 9">CGMCC 4.5681</strain>
    </source>
</reference>
<evidence type="ECO:0000256" key="5">
    <source>
        <dbReference type="ARBA" id="ARBA00023004"/>
    </source>
</evidence>
<keyword evidence="5 7" id="KW-0408">Iron</keyword>
<dbReference type="InterPro" id="IPR017972">
    <property type="entry name" value="Cyt_P450_CS"/>
</dbReference>
<dbReference type="Gene3D" id="1.10.630.10">
    <property type="entry name" value="Cytochrome P450"/>
    <property type="match status" value="1"/>
</dbReference>
<protein>
    <submittedName>
        <fullName evidence="8">Cytochrome P450</fullName>
    </submittedName>
</protein>
<gene>
    <name evidence="8" type="ORF">SAMN05421874_105130</name>
</gene>
<name>A0A1G8Z5J4_9ACTN</name>
<proteinExistence type="inferred from homology"/>
<dbReference type="CDD" id="cd11029">
    <property type="entry name" value="CYP107-like"/>
    <property type="match status" value="1"/>
</dbReference>
<evidence type="ECO:0000256" key="6">
    <source>
        <dbReference type="ARBA" id="ARBA00023033"/>
    </source>
</evidence>
<dbReference type="InterPro" id="IPR001128">
    <property type="entry name" value="Cyt_P450"/>
</dbReference>
<keyword evidence="2 7" id="KW-0349">Heme</keyword>
<keyword evidence="4 7" id="KW-0560">Oxidoreductase</keyword>
<evidence type="ECO:0000313" key="9">
    <source>
        <dbReference type="Proteomes" id="UP000198683"/>
    </source>
</evidence>
<dbReference type="InterPro" id="IPR002397">
    <property type="entry name" value="Cyt_P450_B"/>
</dbReference>
<dbReference type="GO" id="GO:0016705">
    <property type="term" value="F:oxidoreductase activity, acting on paired donors, with incorporation or reduction of molecular oxygen"/>
    <property type="evidence" value="ECO:0007669"/>
    <property type="project" value="InterPro"/>
</dbReference>
<dbReference type="Proteomes" id="UP000198683">
    <property type="component" value="Unassembled WGS sequence"/>
</dbReference>
<dbReference type="OrthoDB" id="4133219at2"/>
<accession>A0A1G8Z5J4</accession>
<dbReference type="EMBL" id="FNFB01000005">
    <property type="protein sequence ID" value="SDK10288.1"/>
    <property type="molecule type" value="Genomic_DNA"/>
</dbReference>
<dbReference type="Pfam" id="PF00067">
    <property type="entry name" value="p450"/>
    <property type="match status" value="1"/>
</dbReference>
<dbReference type="SUPFAM" id="SSF48264">
    <property type="entry name" value="Cytochrome P450"/>
    <property type="match status" value="1"/>
</dbReference>
<dbReference type="AlphaFoldDB" id="A0A1G8Z5J4"/>
<evidence type="ECO:0000256" key="7">
    <source>
        <dbReference type="RuleBase" id="RU000461"/>
    </source>
</evidence>
<evidence type="ECO:0000256" key="2">
    <source>
        <dbReference type="ARBA" id="ARBA00022617"/>
    </source>
</evidence>
<dbReference type="InterPro" id="IPR036396">
    <property type="entry name" value="Cyt_P450_sf"/>
</dbReference>
<dbReference type="GO" id="GO:0005506">
    <property type="term" value="F:iron ion binding"/>
    <property type="evidence" value="ECO:0007669"/>
    <property type="project" value="InterPro"/>
</dbReference>